<sequence>MIEAEKLHKAVNILLEWLSDAEMKLRFSGPMPEDENATRVQISEHEVFIEEMSKQEKNKESTVKIAQDILNKCHPEAITVIKHWITIIQSRWEEVNSWAKQREQRLHDHLESLLNIMDSLEKALAWLIGAEAALLAAETQPLPDDNIELDKLIDEHDRFLDELEKKGLDVDKIAK</sequence>
<keyword evidence="2" id="KW-1185">Reference proteome</keyword>
<evidence type="ECO:0000313" key="1">
    <source>
        <dbReference type="EMBL" id="OTF77286.1"/>
    </source>
</evidence>
<dbReference type="Gene3D" id="1.20.58.60">
    <property type="match status" value="2"/>
</dbReference>
<dbReference type="InterPro" id="IPR018159">
    <property type="entry name" value="Spectrin/alpha-actinin"/>
</dbReference>
<reference evidence="1 2" key="1">
    <citation type="submission" date="2017-03" db="EMBL/GenBank/DDBJ databases">
        <title>Genome Survey of Euroglyphus maynei.</title>
        <authorList>
            <person name="Arlian L.G."/>
            <person name="Morgan M.S."/>
            <person name="Rider S.D."/>
        </authorList>
    </citation>
    <scope>NUCLEOTIDE SEQUENCE [LARGE SCALE GENOMIC DNA]</scope>
    <source>
        <strain evidence="1">Arlian Lab</strain>
        <tissue evidence="1">Whole body</tissue>
    </source>
</reference>
<dbReference type="SUPFAM" id="SSF46966">
    <property type="entry name" value="Spectrin repeat"/>
    <property type="match status" value="2"/>
</dbReference>
<comment type="caution">
    <text evidence="1">The sequence shown here is derived from an EMBL/GenBank/DDBJ whole genome shotgun (WGS) entry which is preliminary data.</text>
</comment>
<feature type="non-terminal residue" evidence="1">
    <location>
        <position position="175"/>
    </location>
</feature>
<dbReference type="EMBL" id="MUJZ01033427">
    <property type="protein sequence ID" value="OTF77286.1"/>
    <property type="molecule type" value="Genomic_DNA"/>
</dbReference>
<name>A0A1Y3BCK9_EURMA</name>
<dbReference type="Proteomes" id="UP000194236">
    <property type="component" value="Unassembled WGS sequence"/>
</dbReference>
<dbReference type="InterPro" id="IPR002017">
    <property type="entry name" value="Spectrin_repeat"/>
</dbReference>
<dbReference type="CDD" id="cd00176">
    <property type="entry name" value="SPEC"/>
    <property type="match status" value="1"/>
</dbReference>
<protein>
    <recommendedName>
        <fullName evidence="3">Dystrophin-like protein</fullName>
    </recommendedName>
</protein>
<dbReference type="SMART" id="SM00150">
    <property type="entry name" value="SPEC"/>
    <property type="match status" value="1"/>
</dbReference>
<accession>A0A1Y3BCK9</accession>
<evidence type="ECO:0008006" key="3">
    <source>
        <dbReference type="Google" id="ProtNLM"/>
    </source>
</evidence>
<dbReference type="AlphaFoldDB" id="A0A1Y3BCK9"/>
<dbReference type="Pfam" id="PF00435">
    <property type="entry name" value="Spectrin"/>
    <property type="match status" value="1"/>
</dbReference>
<evidence type="ECO:0000313" key="2">
    <source>
        <dbReference type="Proteomes" id="UP000194236"/>
    </source>
</evidence>
<dbReference type="OrthoDB" id="2250192at2759"/>
<organism evidence="1 2">
    <name type="scientific">Euroglyphus maynei</name>
    <name type="common">Mayne's house dust mite</name>
    <dbReference type="NCBI Taxonomy" id="6958"/>
    <lineage>
        <taxon>Eukaryota</taxon>
        <taxon>Metazoa</taxon>
        <taxon>Ecdysozoa</taxon>
        <taxon>Arthropoda</taxon>
        <taxon>Chelicerata</taxon>
        <taxon>Arachnida</taxon>
        <taxon>Acari</taxon>
        <taxon>Acariformes</taxon>
        <taxon>Sarcoptiformes</taxon>
        <taxon>Astigmata</taxon>
        <taxon>Psoroptidia</taxon>
        <taxon>Analgoidea</taxon>
        <taxon>Pyroglyphidae</taxon>
        <taxon>Pyroglyphinae</taxon>
        <taxon>Euroglyphus</taxon>
    </lineage>
</organism>
<gene>
    <name evidence="1" type="ORF">BLA29_012106</name>
</gene>
<proteinExistence type="predicted"/>